<dbReference type="OrthoDB" id="116228at2"/>
<keyword evidence="2" id="KW-1185">Reference proteome</keyword>
<reference evidence="1 2" key="1">
    <citation type="submission" date="2020-08" db="EMBL/GenBank/DDBJ databases">
        <title>Genomic Encyclopedia of Type Strains, Phase IV (KMG-IV): sequencing the most valuable type-strain genomes for metagenomic binning, comparative biology and taxonomic classification.</title>
        <authorList>
            <person name="Goeker M."/>
        </authorList>
    </citation>
    <scope>NUCLEOTIDE SEQUENCE [LARGE SCALE GENOMIC DNA]</scope>
    <source>
        <strain evidence="1 2">DSM 103733</strain>
    </source>
</reference>
<accession>A0A841JN57</accession>
<dbReference type="AlphaFoldDB" id="A0A841JN57"/>
<sequence length="386" mass="41679">MSGRQKIRGAELAKHSAPLREALEAVCKSTPFRTSPKSCEFLRHIVHHSLEGDTDVLKERLIGMALLGRDASYDTATDAGVRVRANDVRKRLHAHNEGLDSTTKYCFGLPAGTYVPVFYGSFIESPANSQTESPAQKTAPSPALSVYRLATPALVALFLCVIFLRSEFAQSHSFLLFWNHVLPDGDAQLYLQPPHASAPAVNLASESVNGPQDEMDLRALKFAAPLFDLAGQLHHRLTLVGTPAQAADGRLVYIGAAESPAGQPDSLSDLADSTAASLASRFVVRATPTGRRILDRQLPQSNGTSGALLTIVNGPRLLIWIDGVDDDAIRMLVNRLCDQSTFPTALADSFQPYTITQAVFPASQHSKPAVVRLPFRGMHAAPEVAQ</sequence>
<protein>
    <submittedName>
        <fullName evidence="1">Uncharacterized protein</fullName>
    </submittedName>
</protein>
<name>A0A841JN57_9BACT</name>
<gene>
    <name evidence="1" type="ORF">HNQ77_000621</name>
</gene>
<dbReference type="Proteomes" id="UP000538666">
    <property type="component" value="Unassembled WGS sequence"/>
</dbReference>
<organism evidence="1 2">
    <name type="scientific">Silvibacterium bohemicum</name>
    <dbReference type="NCBI Taxonomy" id="1577686"/>
    <lineage>
        <taxon>Bacteria</taxon>
        <taxon>Pseudomonadati</taxon>
        <taxon>Acidobacteriota</taxon>
        <taxon>Terriglobia</taxon>
        <taxon>Terriglobales</taxon>
        <taxon>Acidobacteriaceae</taxon>
        <taxon>Silvibacterium</taxon>
    </lineage>
</organism>
<evidence type="ECO:0000313" key="2">
    <source>
        <dbReference type="Proteomes" id="UP000538666"/>
    </source>
</evidence>
<evidence type="ECO:0000313" key="1">
    <source>
        <dbReference type="EMBL" id="MBB6142683.1"/>
    </source>
</evidence>
<dbReference type="RefSeq" id="WP_156185764.1">
    <property type="nucleotide sequence ID" value="NZ_JACHEK010000001.1"/>
</dbReference>
<dbReference type="EMBL" id="JACHEK010000001">
    <property type="protein sequence ID" value="MBB6142683.1"/>
    <property type="molecule type" value="Genomic_DNA"/>
</dbReference>
<proteinExistence type="predicted"/>
<comment type="caution">
    <text evidence="1">The sequence shown here is derived from an EMBL/GenBank/DDBJ whole genome shotgun (WGS) entry which is preliminary data.</text>
</comment>